<proteinExistence type="predicted"/>
<dbReference type="GO" id="GO:0006508">
    <property type="term" value="P:proteolysis"/>
    <property type="evidence" value="ECO:0007669"/>
    <property type="project" value="UniProtKB-KW"/>
</dbReference>
<dbReference type="GO" id="GO:0004222">
    <property type="term" value="F:metalloendopeptidase activity"/>
    <property type="evidence" value="ECO:0007669"/>
    <property type="project" value="TreeGrafter"/>
</dbReference>
<evidence type="ECO:0000313" key="9">
    <source>
        <dbReference type="EMBL" id="SMC95428.1"/>
    </source>
</evidence>
<comment type="cofactor">
    <cofactor evidence="1">
        <name>Zn(2+)</name>
        <dbReference type="ChEBI" id="CHEBI:29105"/>
    </cofactor>
</comment>
<feature type="compositionally biased region" description="Low complexity" evidence="7">
    <location>
        <begin position="365"/>
        <end position="380"/>
    </location>
</feature>
<dbReference type="Gene3D" id="2.70.70.10">
    <property type="entry name" value="Glucose Permease (Domain IIA)"/>
    <property type="match status" value="1"/>
</dbReference>
<keyword evidence="2" id="KW-0645">Protease</keyword>
<dbReference type="EMBL" id="FWXR01000014">
    <property type="protein sequence ID" value="SMC95428.1"/>
    <property type="molecule type" value="Genomic_DNA"/>
</dbReference>
<dbReference type="STRING" id="937218.SAMN06297251_11436"/>
<dbReference type="InterPro" id="IPR050570">
    <property type="entry name" value="Cell_wall_metabolism_enzyme"/>
</dbReference>
<reference evidence="9 10" key="1">
    <citation type="submission" date="2017-04" db="EMBL/GenBank/DDBJ databases">
        <authorList>
            <person name="Afonso C.L."/>
            <person name="Miller P.J."/>
            <person name="Scott M.A."/>
            <person name="Spackman E."/>
            <person name="Goraichik I."/>
            <person name="Dimitrov K.M."/>
            <person name="Suarez D.L."/>
            <person name="Swayne D.E."/>
        </authorList>
    </citation>
    <scope>NUCLEOTIDE SEQUENCE [LARGE SCALE GENOMIC DNA]</scope>
    <source>
        <strain evidence="9 10">CGMCC 1.10972</strain>
    </source>
</reference>
<keyword evidence="3" id="KW-0479">Metal-binding</keyword>
<dbReference type="GO" id="GO:0046872">
    <property type="term" value="F:metal ion binding"/>
    <property type="evidence" value="ECO:0007669"/>
    <property type="project" value="UniProtKB-KW"/>
</dbReference>
<gene>
    <name evidence="9" type="ORF">SAMN06297251_11436</name>
</gene>
<evidence type="ECO:0000256" key="1">
    <source>
        <dbReference type="ARBA" id="ARBA00001947"/>
    </source>
</evidence>
<dbReference type="SUPFAM" id="SSF51261">
    <property type="entry name" value="Duplicated hybrid motif"/>
    <property type="match status" value="1"/>
</dbReference>
<dbReference type="PANTHER" id="PTHR21666:SF288">
    <property type="entry name" value="CELL DIVISION PROTEIN YTFB"/>
    <property type="match status" value="1"/>
</dbReference>
<dbReference type="OrthoDB" id="9809144at2"/>
<name>A0A1W2DEP5_9HYPH</name>
<dbReference type="Proteomes" id="UP000192656">
    <property type="component" value="Unassembled WGS sequence"/>
</dbReference>
<dbReference type="CDD" id="cd12797">
    <property type="entry name" value="M23_peptidase"/>
    <property type="match status" value="1"/>
</dbReference>
<protein>
    <submittedName>
        <fullName evidence="9">Septal ring factor EnvC, activator of murein hydrolases AmiA and AmiB</fullName>
    </submittedName>
</protein>
<evidence type="ECO:0000256" key="4">
    <source>
        <dbReference type="ARBA" id="ARBA00022801"/>
    </source>
</evidence>
<dbReference type="AlphaFoldDB" id="A0A1W2DEP5"/>
<feature type="region of interest" description="Disordered" evidence="7">
    <location>
        <begin position="349"/>
        <end position="392"/>
    </location>
</feature>
<keyword evidence="5" id="KW-0862">Zinc</keyword>
<evidence type="ECO:0000256" key="2">
    <source>
        <dbReference type="ARBA" id="ARBA00022670"/>
    </source>
</evidence>
<evidence type="ECO:0000256" key="7">
    <source>
        <dbReference type="SAM" id="MobiDB-lite"/>
    </source>
</evidence>
<keyword evidence="10" id="KW-1185">Reference proteome</keyword>
<evidence type="ECO:0000256" key="3">
    <source>
        <dbReference type="ARBA" id="ARBA00022723"/>
    </source>
</evidence>
<evidence type="ECO:0000256" key="6">
    <source>
        <dbReference type="ARBA" id="ARBA00023049"/>
    </source>
</evidence>
<organism evidence="9 10">
    <name type="scientific">Fulvimarina manganoxydans</name>
    <dbReference type="NCBI Taxonomy" id="937218"/>
    <lineage>
        <taxon>Bacteria</taxon>
        <taxon>Pseudomonadati</taxon>
        <taxon>Pseudomonadota</taxon>
        <taxon>Alphaproteobacteria</taxon>
        <taxon>Hyphomicrobiales</taxon>
        <taxon>Aurantimonadaceae</taxon>
        <taxon>Fulvimarina</taxon>
    </lineage>
</organism>
<accession>A0A1W2DEP5</accession>
<dbReference type="InterPro" id="IPR011055">
    <property type="entry name" value="Dup_hybrid_motif"/>
</dbReference>
<dbReference type="Pfam" id="PF01551">
    <property type="entry name" value="Peptidase_M23"/>
    <property type="match status" value="1"/>
</dbReference>
<evidence type="ECO:0000256" key="5">
    <source>
        <dbReference type="ARBA" id="ARBA00022833"/>
    </source>
</evidence>
<keyword evidence="4 9" id="KW-0378">Hydrolase</keyword>
<evidence type="ECO:0000313" key="10">
    <source>
        <dbReference type="Proteomes" id="UP000192656"/>
    </source>
</evidence>
<feature type="domain" description="M23ase beta-sheet core" evidence="8">
    <location>
        <begin position="463"/>
        <end position="564"/>
    </location>
</feature>
<keyword evidence="6" id="KW-0482">Metalloprotease</keyword>
<dbReference type="InterPro" id="IPR016047">
    <property type="entry name" value="M23ase_b-sheet_dom"/>
</dbReference>
<sequence length="580" mass="61773">MGGLDKAPLVSIIARFKPDGVRVGRSLSQSGRTREPAGNGRLALIVCLMAGVLAGALVSSIGRAQEAASGLDADPVLNAATDPMLTAALAPARSEVLERQRLDTLSELDRIAGTITLNQDTLTALNAEIETLRSDREAIRAAMIEAAEKQKAASASLNAVEERISKLSGEEGVIEASLVERRGLLAQVLAALQRMGRKPPPALLVKPQDALGSVRSAILLGSVVPGLRHETEVLLADLTRLRDLRAELDSEMQRYGDQLANFRREETRLDRLAETKAALEAENRDKQTAASERAEELAAKAEDLKSLIASLDEDVKTARLTEAAERARLEAKAEEMRLEAERQAAEEKARKIAEAEVQQSEEAEAQQSEIAESAALEASETNIAEADTSGPVTAEKSMRVAALAPDEAAPALQQYDIDSLRRDIKALQPTAAFSSLQGRLSPPVAGRQLIGFGDRDDIGRVVTGASFATRPGDVVTAPADATVLYSGPFRSYGQVLILDAGDDYHVVLAGMDRIDVESGQFVSAGEPVAAMGARRIASVNMADFGASGPALYVEFRKAGKPVDPSSWWIDETSGRTGNDS</sequence>
<dbReference type="PANTHER" id="PTHR21666">
    <property type="entry name" value="PEPTIDASE-RELATED"/>
    <property type="match status" value="1"/>
</dbReference>
<evidence type="ECO:0000259" key="8">
    <source>
        <dbReference type="Pfam" id="PF01551"/>
    </source>
</evidence>